<evidence type="ECO:0000313" key="2">
    <source>
        <dbReference type="EMBL" id="KAB1257193.1"/>
    </source>
</evidence>
<proteinExistence type="predicted"/>
<feature type="compositionally biased region" description="Low complexity" evidence="1">
    <location>
        <begin position="92"/>
        <end position="101"/>
    </location>
</feature>
<feature type="compositionally biased region" description="Basic and acidic residues" evidence="1">
    <location>
        <begin position="71"/>
        <end position="84"/>
    </location>
</feature>
<accession>A0A5N4CE21</accession>
<protein>
    <submittedName>
        <fullName evidence="2">Uncharacterized protein</fullName>
    </submittedName>
</protein>
<feature type="region of interest" description="Disordered" evidence="1">
    <location>
        <begin position="27"/>
        <end position="107"/>
    </location>
</feature>
<organism evidence="2 3">
    <name type="scientific">Camelus dromedarius</name>
    <name type="common">Dromedary</name>
    <name type="synonym">Arabian camel</name>
    <dbReference type="NCBI Taxonomy" id="9838"/>
    <lineage>
        <taxon>Eukaryota</taxon>
        <taxon>Metazoa</taxon>
        <taxon>Chordata</taxon>
        <taxon>Craniata</taxon>
        <taxon>Vertebrata</taxon>
        <taxon>Euteleostomi</taxon>
        <taxon>Mammalia</taxon>
        <taxon>Eutheria</taxon>
        <taxon>Laurasiatheria</taxon>
        <taxon>Artiodactyla</taxon>
        <taxon>Tylopoda</taxon>
        <taxon>Camelidae</taxon>
        <taxon>Camelus</taxon>
    </lineage>
</organism>
<feature type="compositionally biased region" description="Polar residues" evidence="1">
    <location>
        <begin position="42"/>
        <end position="52"/>
    </location>
</feature>
<comment type="caution">
    <text evidence="2">The sequence shown here is derived from an EMBL/GenBank/DDBJ whole genome shotgun (WGS) entry which is preliminary data.</text>
</comment>
<evidence type="ECO:0000313" key="3">
    <source>
        <dbReference type="Proteomes" id="UP000299084"/>
    </source>
</evidence>
<reference evidence="2 3" key="1">
    <citation type="journal article" date="2019" name="Mol. Ecol. Resour.">
        <title>Improving Illumina assemblies with Hi-C and long reads: an example with the North African dromedary.</title>
        <authorList>
            <person name="Elbers J.P."/>
            <person name="Rogers M.F."/>
            <person name="Perelman P.L."/>
            <person name="Proskuryakova A.A."/>
            <person name="Serdyukova N.A."/>
            <person name="Johnson W.E."/>
            <person name="Horin P."/>
            <person name="Corander J."/>
            <person name="Murphy D."/>
            <person name="Burger P.A."/>
        </authorList>
    </citation>
    <scope>NUCLEOTIDE SEQUENCE [LARGE SCALE GENOMIC DNA]</scope>
    <source>
        <strain evidence="2">Drom800</strain>
        <tissue evidence="2">Blood</tissue>
    </source>
</reference>
<evidence type="ECO:0000256" key="1">
    <source>
        <dbReference type="SAM" id="MobiDB-lite"/>
    </source>
</evidence>
<gene>
    <name evidence="2" type="ORF">Cadr_000026253</name>
</gene>
<feature type="compositionally biased region" description="Basic and acidic residues" evidence="1">
    <location>
        <begin position="358"/>
        <end position="371"/>
    </location>
</feature>
<feature type="region of interest" description="Disordered" evidence="1">
    <location>
        <begin position="325"/>
        <end position="389"/>
    </location>
</feature>
<feature type="compositionally biased region" description="Pro residues" evidence="1">
    <location>
        <begin position="172"/>
        <end position="181"/>
    </location>
</feature>
<dbReference type="EMBL" id="JWIN03000027">
    <property type="protein sequence ID" value="KAB1257193.1"/>
    <property type="molecule type" value="Genomic_DNA"/>
</dbReference>
<sequence length="423" mass="44990">MNLTPPGRKELKKLKLGACHHPLVRTIRRTRRKAYRCPQAHQRGSQGQQAGLPSSRPWSGRQRKHPGQGLRPREARTPLSDPRRFPPGGGRSLPLSSSPGRCGIESGDGCREEGRYLARADSFALFHPQPQRRPGLAPERVRFAGKGVDALWLASHLHIPHPRCLSSAKPGSSPPHDPQPRPLLSSTAHTPRPRPPPQATCAPRGSRRPAATVGLVPGAGRRLRARRGLWSLLQRLLGSVVPQAGCGGPRAGGPGRKNLASCCLAPAESGCLSVAVGSHLASPGQGQRSQQETAAACARGAHRGAINAGFGDPVVALKRHHHLSSGKCGQATKSGGLEAEPTSDVGEGPSAVTFRLRPQKEPSGKERKEQSVQRSGGQRATGPLKEGVCGWGQCWESGPVRPPEASLRNLHFILRVVGTVPDP</sequence>
<dbReference type="Proteomes" id="UP000299084">
    <property type="component" value="Unassembled WGS sequence"/>
</dbReference>
<dbReference type="AlphaFoldDB" id="A0A5N4CE21"/>
<name>A0A5N4CE21_CAMDR</name>
<feature type="region of interest" description="Disordered" evidence="1">
    <location>
        <begin position="164"/>
        <end position="217"/>
    </location>
</feature>
<keyword evidence="3" id="KW-1185">Reference proteome</keyword>